<dbReference type="PANTHER" id="PTHR43459">
    <property type="entry name" value="ENOYL-COA HYDRATASE"/>
    <property type="match status" value="1"/>
</dbReference>
<keyword evidence="3" id="KW-1185">Reference proteome</keyword>
<proteinExistence type="inferred from homology"/>
<name>A0ABN2N4U7_9PSEU</name>
<gene>
    <name evidence="2" type="ORF">GCM10009836_33850</name>
</gene>
<evidence type="ECO:0000313" key="2">
    <source>
        <dbReference type="EMBL" id="GAA1851096.1"/>
    </source>
</evidence>
<dbReference type="InterPro" id="IPR029045">
    <property type="entry name" value="ClpP/crotonase-like_dom_sf"/>
</dbReference>
<sequence length="259" mass="27857">MTVKDFVGYEVDDRIAVITFARPEKRNAMTFAMLDEYEERVRQAGRDPEVRAVVVFGSGGSFCAGIDLADLDGRTPEDRARDDRTPEGLAAWPLVACPKPTVAAVEGYAVGMGAEISSQADVRIAGAGAKFLWNFGQRGLVADTGAGTWLLPRLLGPTTALDLLYSGRMVDAAEAARLGYVSAVVPAEDLLAEAVATARRLAVSSPFANGRTKELLYRGLGRTVEDHMVAHRTTVVECLGSDDHREGVAAFLEKRPARF</sequence>
<comment type="caution">
    <text evidence="2">The sequence shown here is derived from an EMBL/GenBank/DDBJ whole genome shotgun (WGS) entry which is preliminary data.</text>
</comment>
<reference evidence="2 3" key="1">
    <citation type="journal article" date="2019" name="Int. J. Syst. Evol. Microbiol.">
        <title>The Global Catalogue of Microorganisms (GCM) 10K type strain sequencing project: providing services to taxonomists for standard genome sequencing and annotation.</title>
        <authorList>
            <consortium name="The Broad Institute Genomics Platform"/>
            <consortium name="The Broad Institute Genome Sequencing Center for Infectious Disease"/>
            <person name="Wu L."/>
            <person name="Ma J."/>
        </authorList>
    </citation>
    <scope>NUCLEOTIDE SEQUENCE [LARGE SCALE GENOMIC DNA]</scope>
    <source>
        <strain evidence="2 3">JCM 16009</strain>
    </source>
</reference>
<dbReference type="InterPro" id="IPR001753">
    <property type="entry name" value="Enoyl-CoA_hydra/iso"/>
</dbReference>
<organism evidence="2 3">
    <name type="scientific">Pseudonocardia ailaonensis</name>
    <dbReference type="NCBI Taxonomy" id="367279"/>
    <lineage>
        <taxon>Bacteria</taxon>
        <taxon>Bacillati</taxon>
        <taxon>Actinomycetota</taxon>
        <taxon>Actinomycetes</taxon>
        <taxon>Pseudonocardiales</taxon>
        <taxon>Pseudonocardiaceae</taxon>
        <taxon>Pseudonocardia</taxon>
    </lineage>
</organism>
<evidence type="ECO:0000313" key="3">
    <source>
        <dbReference type="Proteomes" id="UP001500449"/>
    </source>
</evidence>
<dbReference type="CDD" id="cd06558">
    <property type="entry name" value="crotonase-like"/>
    <property type="match status" value="1"/>
</dbReference>
<dbReference type="Proteomes" id="UP001500449">
    <property type="component" value="Unassembled WGS sequence"/>
</dbReference>
<dbReference type="RefSeq" id="WP_344417660.1">
    <property type="nucleotide sequence ID" value="NZ_BAAAQK010000009.1"/>
</dbReference>
<dbReference type="PANTHER" id="PTHR43459:SF1">
    <property type="entry name" value="EG:BACN32G11.4 PROTEIN"/>
    <property type="match status" value="1"/>
</dbReference>
<protein>
    <submittedName>
        <fullName evidence="2">Crotonase/enoyl-CoA hydratase family protein</fullName>
    </submittedName>
</protein>
<dbReference type="InterPro" id="IPR014748">
    <property type="entry name" value="Enoyl-CoA_hydra_C"/>
</dbReference>
<dbReference type="Gene3D" id="3.90.226.10">
    <property type="entry name" value="2-enoyl-CoA Hydratase, Chain A, domain 1"/>
    <property type="match status" value="1"/>
</dbReference>
<accession>A0ABN2N4U7</accession>
<dbReference type="Pfam" id="PF00378">
    <property type="entry name" value="ECH_1"/>
    <property type="match status" value="1"/>
</dbReference>
<dbReference type="Gene3D" id="1.10.12.10">
    <property type="entry name" value="Lyase 2-enoyl-coa Hydratase, Chain A, domain 2"/>
    <property type="match status" value="1"/>
</dbReference>
<dbReference type="EMBL" id="BAAAQK010000009">
    <property type="protein sequence ID" value="GAA1851096.1"/>
    <property type="molecule type" value="Genomic_DNA"/>
</dbReference>
<comment type="similarity">
    <text evidence="1">Belongs to the enoyl-CoA hydratase/isomerase family.</text>
</comment>
<dbReference type="SUPFAM" id="SSF52096">
    <property type="entry name" value="ClpP/crotonase"/>
    <property type="match status" value="1"/>
</dbReference>
<evidence type="ECO:0000256" key="1">
    <source>
        <dbReference type="ARBA" id="ARBA00005254"/>
    </source>
</evidence>